<evidence type="ECO:0000256" key="1">
    <source>
        <dbReference type="ARBA" id="ARBA00022679"/>
    </source>
</evidence>
<feature type="site" description="Positions MEP for the nucleophilic attack" evidence="3">
    <location>
        <position position="155"/>
    </location>
</feature>
<proteinExistence type="inferred from homology"/>
<comment type="pathway">
    <text evidence="3">Isoprenoid biosynthesis; isopentenyl diphosphate biosynthesis via DXP pathway; isopentenyl diphosphate from 1-deoxy-D-xylulose 5-phosphate: step 2/6.</text>
</comment>
<gene>
    <name evidence="3" type="primary">ispD</name>
    <name evidence="4" type="ORF">BXY64_1680</name>
</gene>
<dbReference type="Gene3D" id="3.90.550.10">
    <property type="entry name" value="Spore Coat Polysaccharide Biosynthesis Protein SpsA, Chain A"/>
    <property type="match status" value="1"/>
</dbReference>
<evidence type="ECO:0000256" key="3">
    <source>
        <dbReference type="HAMAP-Rule" id="MF_00108"/>
    </source>
</evidence>
<comment type="similarity">
    <text evidence="3">Belongs to the IspD/TarI cytidylyltransferase family. IspD subfamily.</text>
</comment>
<dbReference type="Pfam" id="PF01128">
    <property type="entry name" value="IspD"/>
    <property type="match status" value="1"/>
</dbReference>
<evidence type="ECO:0000313" key="5">
    <source>
        <dbReference type="Proteomes" id="UP000284531"/>
    </source>
</evidence>
<accession>A0A419XA74</accession>
<dbReference type="PANTHER" id="PTHR32125">
    <property type="entry name" value="2-C-METHYL-D-ERYTHRITOL 4-PHOSPHATE CYTIDYLYLTRANSFERASE, CHLOROPLASTIC"/>
    <property type="match status" value="1"/>
</dbReference>
<dbReference type="HAMAP" id="MF_00108">
    <property type="entry name" value="IspD"/>
    <property type="match status" value="1"/>
</dbReference>
<dbReference type="PANTHER" id="PTHR32125:SF4">
    <property type="entry name" value="2-C-METHYL-D-ERYTHRITOL 4-PHOSPHATE CYTIDYLYLTRANSFERASE, CHLOROPLASTIC"/>
    <property type="match status" value="1"/>
</dbReference>
<sequence length="231" mass="25730">MKNVAVLLAGGSGKRMGTSLPKQFLKIADKPIIQHSIEAFEFHPNIDEICIVINADYHKEINVLVADNKYRKVKYVLSGGKERSDSSLAAIKAYEREQNVYLIFHDAVRPFVSKRIISDVINALEAGKSVAVAIPTTDTIFCLNQDETIESVPNRNLLRRAQTPQAFSYKTIKKAYDIAMSDSNFVATDDCGVVLKYLPNEAIHIVDGEESNIKITFEQDLLQGAQIADKK</sequence>
<dbReference type="EMBL" id="RAPQ01000008">
    <property type="protein sequence ID" value="RKE04653.1"/>
    <property type="molecule type" value="Genomic_DNA"/>
</dbReference>
<dbReference type="Proteomes" id="UP000284531">
    <property type="component" value="Unassembled WGS sequence"/>
</dbReference>
<comment type="function">
    <text evidence="3">Catalyzes the formation of 4-diphosphocytidyl-2-C-methyl-D-erythritol from CTP and 2-C-methyl-D-erythritol 4-phosphate (MEP).</text>
</comment>
<feature type="site" description="Transition state stabilizer" evidence="3">
    <location>
        <position position="15"/>
    </location>
</feature>
<evidence type="ECO:0000313" key="4">
    <source>
        <dbReference type="EMBL" id="RKE04653.1"/>
    </source>
</evidence>
<dbReference type="CDD" id="cd02516">
    <property type="entry name" value="CDP-ME_synthetase"/>
    <property type="match status" value="1"/>
</dbReference>
<dbReference type="InterPro" id="IPR050088">
    <property type="entry name" value="IspD/TarI_cytidylyltransf_bact"/>
</dbReference>
<reference evidence="4 5" key="1">
    <citation type="submission" date="2018-09" db="EMBL/GenBank/DDBJ databases">
        <title>Genomic Encyclopedia of Archaeal and Bacterial Type Strains, Phase II (KMG-II): from individual species to whole genera.</title>
        <authorList>
            <person name="Goeker M."/>
        </authorList>
    </citation>
    <scope>NUCLEOTIDE SEQUENCE [LARGE SCALE GENOMIC DNA]</scope>
    <source>
        <strain evidence="4 5">DSM 21950</strain>
    </source>
</reference>
<comment type="caution">
    <text evidence="4">The sequence shown here is derived from an EMBL/GenBank/DDBJ whole genome shotgun (WGS) entry which is preliminary data.</text>
</comment>
<keyword evidence="3" id="KW-0414">Isoprene biosynthesis</keyword>
<dbReference type="UniPathway" id="UPA00056">
    <property type="reaction ID" value="UER00093"/>
</dbReference>
<comment type="catalytic activity">
    <reaction evidence="3">
        <text>2-C-methyl-D-erythritol 4-phosphate + CTP + H(+) = 4-CDP-2-C-methyl-D-erythritol + diphosphate</text>
        <dbReference type="Rhea" id="RHEA:13429"/>
        <dbReference type="ChEBI" id="CHEBI:15378"/>
        <dbReference type="ChEBI" id="CHEBI:33019"/>
        <dbReference type="ChEBI" id="CHEBI:37563"/>
        <dbReference type="ChEBI" id="CHEBI:57823"/>
        <dbReference type="ChEBI" id="CHEBI:58262"/>
        <dbReference type="EC" id="2.7.7.60"/>
    </reaction>
</comment>
<dbReference type="InterPro" id="IPR001228">
    <property type="entry name" value="IspD"/>
</dbReference>
<dbReference type="InterPro" id="IPR034683">
    <property type="entry name" value="IspD/TarI"/>
</dbReference>
<dbReference type="GO" id="GO:0050518">
    <property type="term" value="F:2-C-methyl-D-erythritol 4-phosphate cytidylyltransferase activity"/>
    <property type="evidence" value="ECO:0007669"/>
    <property type="project" value="UniProtKB-UniRule"/>
</dbReference>
<dbReference type="FunFam" id="3.90.550.10:FF:000003">
    <property type="entry name" value="2-C-methyl-D-erythritol 4-phosphate cytidylyltransferase"/>
    <property type="match status" value="1"/>
</dbReference>
<evidence type="ECO:0000256" key="2">
    <source>
        <dbReference type="ARBA" id="ARBA00022695"/>
    </source>
</evidence>
<dbReference type="EC" id="2.7.7.60" evidence="3"/>
<feature type="site" description="Positions MEP for the nucleophilic attack" evidence="3">
    <location>
        <position position="214"/>
    </location>
</feature>
<protein>
    <recommendedName>
        <fullName evidence="3">2-C-methyl-D-erythritol 4-phosphate cytidylyltransferase</fullName>
        <ecNumber evidence="3">2.7.7.60</ecNumber>
    </recommendedName>
    <alternativeName>
        <fullName evidence="3">4-diphosphocytidyl-2C-methyl-D-erythritol synthase</fullName>
    </alternativeName>
    <alternativeName>
        <fullName evidence="3">MEP cytidylyltransferase</fullName>
        <shortName evidence="3">MCT</shortName>
    </alternativeName>
</protein>
<keyword evidence="5" id="KW-1185">Reference proteome</keyword>
<organism evidence="4 5">
    <name type="scientific">Marinifilum flexuosum</name>
    <dbReference type="NCBI Taxonomy" id="1117708"/>
    <lineage>
        <taxon>Bacteria</taxon>
        <taxon>Pseudomonadati</taxon>
        <taxon>Bacteroidota</taxon>
        <taxon>Bacteroidia</taxon>
        <taxon>Marinilabiliales</taxon>
        <taxon>Marinifilaceae</taxon>
    </lineage>
</organism>
<keyword evidence="2 3" id="KW-0548">Nucleotidyltransferase</keyword>
<dbReference type="NCBIfam" id="TIGR00453">
    <property type="entry name" value="ispD"/>
    <property type="match status" value="1"/>
</dbReference>
<dbReference type="NCBIfam" id="NF001183">
    <property type="entry name" value="PRK00155.1-3"/>
    <property type="match status" value="1"/>
</dbReference>
<name>A0A419XA74_9BACT</name>
<keyword evidence="1 3" id="KW-0808">Transferase</keyword>
<dbReference type="SUPFAM" id="SSF53448">
    <property type="entry name" value="Nucleotide-diphospho-sugar transferases"/>
    <property type="match status" value="1"/>
</dbReference>
<dbReference type="GO" id="GO:0019288">
    <property type="term" value="P:isopentenyl diphosphate biosynthetic process, methylerythritol 4-phosphate pathway"/>
    <property type="evidence" value="ECO:0007669"/>
    <property type="project" value="UniProtKB-UniRule"/>
</dbReference>
<feature type="site" description="Transition state stabilizer" evidence="3">
    <location>
        <position position="22"/>
    </location>
</feature>
<dbReference type="OrthoDB" id="9806837at2"/>
<dbReference type="AlphaFoldDB" id="A0A419XA74"/>
<dbReference type="InterPro" id="IPR029044">
    <property type="entry name" value="Nucleotide-diphossugar_trans"/>
</dbReference>
<dbReference type="RefSeq" id="WP_120239407.1">
    <property type="nucleotide sequence ID" value="NZ_RAPQ01000008.1"/>
</dbReference>